<dbReference type="PANTHER" id="PTHR32134:SF169">
    <property type="entry name" value="FNIP REPEAT-CONTAINING PROTEIN-RELATED"/>
    <property type="match status" value="1"/>
</dbReference>
<name>A0A8J4PK82_9MYCE</name>
<accession>A0A8J4PK82</accession>
<dbReference type="SUPFAM" id="SSF52058">
    <property type="entry name" value="L domain-like"/>
    <property type="match status" value="1"/>
</dbReference>
<organism evidence="2 3">
    <name type="scientific">Polysphondylium violaceum</name>
    <dbReference type="NCBI Taxonomy" id="133409"/>
    <lineage>
        <taxon>Eukaryota</taxon>
        <taxon>Amoebozoa</taxon>
        <taxon>Evosea</taxon>
        <taxon>Eumycetozoa</taxon>
        <taxon>Dictyostelia</taxon>
        <taxon>Dictyosteliales</taxon>
        <taxon>Dictyosteliaceae</taxon>
        <taxon>Polysphondylium</taxon>
    </lineage>
</organism>
<dbReference type="InterPro" id="IPR051251">
    <property type="entry name" value="STK_FNIP-Repeat"/>
</dbReference>
<dbReference type="PANTHER" id="PTHR32134">
    <property type="entry name" value="FNIP REPEAT-CONTAINING PROTEIN"/>
    <property type="match status" value="1"/>
</dbReference>
<dbReference type="Proteomes" id="UP000695562">
    <property type="component" value="Unassembled WGS sequence"/>
</dbReference>
<dbReference type="Pfam" id="PF05725">
    <property type="entry name" value="FNIP"/>
    <property type="match status" value="3"/>
</dbReference>
<gene>
    <name evidence="2" type="ORF">CYY_009997</name>
</gene>
<comment type="caution">
    <text evidence="2">The sequence shown here is derived from an EMBL/GenBank/DDBJ whole genome shotgun (WGS) entry which is preliminary data.</text>
</comment>
<sequence length="1241" mass="140209">MAFFNQWTTPSIDKGWAITNRDKENNRDIFELELEFDALGRIKQQSLAAKIPDGTLTLCLCIKDLEEKDTERNITDRYVDLHGMVIPHSVVHLVLVDSLYLDINVVYQGHWIPSSVTMVSVPSLPFVPVSLIPESVRYLRVLNQRRPIEIGMVPSTIEHLYLCLERFPPPLAHDLPNSINELVVYSLLPFEEINIRPTFTAPIHVLSKYVYDRQVIDKLKLHLNIKSATFIDTQVGAITLPPTLTALVIEKGINNNSLSALHPLPPQLKYLSLPSSYQHPIYQHQYLPTSTTHLELSLIVTSRYSHFTNNWLGRIGYLPRSITHIKINILFGDDDSRAGEDSLPSGMKIVLPSSIQAVCLVPDNNNYRHHITIIDSKDYYSTTPTPPKIRDGLKELVVPFSFNQIIETNTLPTTLQSLSILNTNYKHPLNSDNIPTSLTSFTCNCYCVQLDLSAHESIKDLAIDVNSVIKYPPNLESLHLKRATTWGERDDYLNIVNKDLIKKVVLQSFDSDRLDQFLSLGLPSLEYLKSSSSLKSVVQASVQELDISDIYCTCQQHLLPTIKDIHLQLNPDILKAISLPTASIGNNDINYVSNQGPMVDSFFKLWRNVYMKSRILDSMYDTTKSTLRLNIKTGTLDHMDRFKDYNIIIDHVNQFVPDLLHFNKADQIDMEAIRAHDNLAQEIPKSIKRIKTDLVKGVIPDWITHLSMRAWKYLRNVGVGEIPPSVTNLTVSSKFEEEEPDFSKIPSSVRFLTLDRLKSHQARSIPASITHLTLVKQPIISLDQIEIPETVAKIELKSLVFQTHPKDDPSYDIPFHVARRLVNGVYYIYSKSKNRTAIPNNTTHLFWLDGAQHIDNNDVAIPSSVHTLVLGEEFNAVILSLPSTITQMVFNGVFKPVDAICFPPHIKYLRFSSASKVIEEHHLPKGLTHLVVDHYVKIASLPQSVRHLQFLHNGYDGVIPPQVQRLKVESRFGTTYIPPTIKSFITSSYDKVTFDNTKSYQEFTQEKIILPFTTNANIHLHALYGFNTFIMPHSLGNNIKSISLGNQFNQVILPGTFPNSVEHFEFGNEFNQALNKSLLPPSLQTLALGRDFNQPLDDLFPPTLTELSLNMTSMPSISSSTQFPPNLKKLAIPWYDGVLDVVPTTVNHLEFNANVAQKGKDKANQVYLFPIESLPPHITKLVLNDSMCIQGYNIIPPTIKSIKLCHSIAPGTKIPNTIESVVLPSSFNQPLDTILQTVDDQ</sequence>
<keyword evidence="3" id="KW-1185">Reference proteome</keyword>
<evidence type="ECO:0008006" key="4">
    <source>
        <dbReference type="Google" id="ProtNLM"/>
    </source>
</evidence>
<dbReference type="InterPro" id="IPR008615">
    <property type="entry name" value="FNIP"/>
</dbReference>
<protein>
    <recommendedName>
        <fullName evidence="4">FNIP repeat-containing protein</fullName>
    </recommendedName>
</protein>
<reference evidence="2" key="1">
    <citation type="submission" date="2020-01" db="EMBL/GenBank/DDBJ databases">
        <title>Development of genomics and gene disruption for Polysphondylium violaceum indicates a role for the polyketide synthase stlB in stalk morphogenesis.</title>
        <authorList>
            <person name="Narita B."/>
            <person name="Kawabe Y."/>
            <person name="Kin K."/>
            <person name="Saito T."/>
            <person name="Gibbs R."/>
            <person name="Kuspa A."/>
            <person name="Muzny D."/>
            <person name="Queller D."/>
            <person name="Richards S."/>
            <person name="Strassman J."/>
            <person name="Sucgang R."/>
            <person name="Worley K."/>
            <person name="Schaap P."/>
        </authorList>
    </citation>
    <scope>NUCLEOTIDE SEQUENCE</scope>
    <source>
        <strain evidence="2">QSvi11</strain>
    </source>
</reference>
<dbReference type="OrthoDB" id="659430at2759"/>
<dbReference type="EMBL" id="AJWJ01000879">
    <property type="protein sequence ID" value="KAF2068679.1"/>
    <property type="molecule type" value="Genomic_DNA"/>
</dbReference>
<proteinExistence type="predicted"/>
<keyword evidence="1" id="KW-0677">Repeat</keyword>
<dbReference type="AlphaFoldDB" id="A0A8J4PK82"/>
<evidence type="ECO:0000256" key="1">
    <source>
        <dbReference type="ARBA" id="ARBA00022737"/>
    </source>
</evidence>
<evidence type="ECO:0000313" key="2">
    <source>
        <dbReference type="EMBL" id="KAF2068679.1"/>
    </source>
</evidence>
<evidence type="ECO:0000313" key="3">
    <source>
        <dbReference type="Proteomes" id="UP000695562"/>
    </source>
</evidence>